<dbReference type="RefSeq" id="XP_021872090.1">
    <property type="nucleotide sequence ID" value="XM_022018010.1"/>
</dbReference>
<keyword evidence="3" id="KW-1185">Reference proteome</keyword>
<dbReference type="STRING" id="4999.A0A1Y1UJD9"/>
<dbReference type="InParanoid" id="A0A1Y1UJD9"/>
<keyword evidence="1" id="KW-0732">Signal</keyword>
<dbReference type="AlphaFoldDB" id="A0A1Y1UJD9"/>
<dbReference type="OrthoDB" id="5186230at2759"/>
<sequence>MFSLLALPLLAVAAAVPVSRQDSGGVKELWLFNDIRVSDANAIKTAGYDTVIMFQLGIFANASLAYYGDEKGQNDNPVLLVDGGVYVEDIGLADIVTGYKTGTTTIDRTEITIVSGNVFWQRIQAMVEANGTGPDTALYQNFAALKTAWNLDAINDDDEENYDVSSTVAFAQMLGQIGYKFTTAPYTNTFFWAQVGQGINDANLYDRSYLQCYDGGEGNDPGLWAFEVGMPQVPLLWVTNTDKPQDGNTPAQVQSQMQQWKDTYGSNIAGGGLWNDYDIYYNNNSYQTYAQALEAVFG</sequence>
<accession>A0A1Y1UJD9</accession>
<reference evidence="2 3" key="1">
    <citation type="submission" date="2017-03" db="EMBL/GenBank/DDBJ databases">
        <title>Widespread Adenine N6-methylation of Active Genes in Fungi.</title>
        <authorList>
            <consortium name="DOE Joint Genome Institute"/>
            <person name="Mondo S.J."/>
            <person name="Dannebaum R.O."/>
            <person name="Kuo R.C."/>
            <person name="Louie K.B."/>
            <person name="Bewick A.J."/>
            <person name="Labutti K."/>
            <person name="Haridas S."/>
            <person name="Kuo A."/>
            <person name="Salamov A."/>
            <person name="Ahrendt S.R."/>
            <person name="Lau R."/>
            <person name="Bowen B.P."/>
            <person name="Lipzen A."/>
            <person name="Sullivan W."/>
            <person name="Andreopoulos W.B."/>
            <person name="Clum A."/>
            <person name="Lindquist E."/>
            <person name="Daum C."/>
            <person name="Northen T.R."/>
            <person name="Ramamoorthy G."/>
            <person name="Schmitz R.J."/>
            <person name="Gryganskyi A."/>
            <person name="Culley D."/>
            <person name="Magnuson J."/>
            <person name="James T.Y."/>
            <person name="O'Malley M.A."/>
            <person name="Stajich J.E."/>
            <person name="Spatafora J.W."/>
            <person name="Visel A."/>
            <person name="Grigoriev I.V."/>
        </authorList>
    </citation>
    <scope>NUCLEOTIDE SEQUENCE [LARGE SCALE GENOMIC DNA]</scope>
    <source>
        <strain evidence="2 3">NRRL Y-17943</strain>
    </source>
</reference>
<dbReference type="GeneID" id="33559819"/>
<comment type="caution">
    <text evidence="2">The sequence shown here is derived from an EMBL/GenBank/DDBJ whole genome shotgun (WGS) entry which is preliminary data.</text>
</comment>
<feature type="chain" id="PRO_5012801858" evidence="1">
    <location>
        <begin position="16"/>
        <end position="298"/>
    </location>
</feature>
<evidence type="ECO:0000313" key="3">
    <source>
        <dbReference type="Proteomes" id="UP000193218"/>
    </source>
</evidence>
<evidence type="ECO:0000313" key="2">
    <source>
        <dbReference type="EMBL" id="ORX38168.1"/>
    </source>
</evidence>
<dbReference type="Proteomes" id="UP000193218">
    <property type="component" value="Unassembled WGS sequence"/>
</dbReference>
<dbReference type="EMBL" id="NBSH01000004">
    <property type="protein sequence ID" value="ORX38168.1"/>
    <property type="molecule type" value="Genomic_DNA"/>
</dbReference>
<proteinExistence type="predicted"/>
<gene>
    <name evidence="2" type="ORF">BD324DRAFT_649549</name>
</gene>
<evidence type="ECO:0000256" key="1">
    <source>
        <dbReference type="SAM" id="SignalP"/>
    </source>
</evidence>
<organism evidence="2 3">
    <name type="scientific">Kockovaella imperatae</name>
    <dbReference type="NCBI Taxonomy" id="4999"/>
    <lineage>
        <taxon>Eukaryota</taxon>
        <taxon>Fungi</taxon>
        <taxon>Dikarya</taxon>
        <taxon>Basidiomycota</taxon>
        <taxon>Agaricomycotina</taxon>
        <taxon>Tremellomycetes</taxon>
        <taxon>Tremellales</taxon>
        <taxon>Cuniculitremaceae</taxon>
        <taxon>Kockovaella</taxon>
    </lineage>
</organism>
<feature type="signal peptide" evidence="1">
    <location>
        <begin position="1"/>
        <end position="15"/>
    </location>
</feature>
<name>A0A1Y1UJD9_9TREE</name>
<protein>
    <submittedName>
        <fullName evidence="2">Coagulation factor 5/8 type domain-containing protein</fullName>
    </submittedName>
</protein>